<dbReference type="SUPFAM" id="SSF51283">
    <property type="entry name" value="dUTPase-like"/>
    <property type="match status" value="1"/>
</dbReference>
<evidence type="ECO:0000256" key="1">
    <source>
        <dbReference type="ARBA" id="ARBA00006581"/>
    </source>
</evidence>
<reference evidence="6" key="1">
    <citation type="submission" date="2020-04" db="EMBL/GenBank/DDBJ databases">
        <authorList>
            <person name="Chiriac C."/>
            <person name="Salcher M."/>
            <person name="Ghai R."/>
            <person name="Kavagutti S V."/>
        </authorList>
    </citation>
    <scope>NUCLEOTIDE SEQUENCE</scope>
</reference>
<dbReference type="CDD" id="cd07557">
    <property type="entry name" value="trimeric_dUTPase"/>
    <property type="match status" value="1"/>
</dbReference>
<evidence type="ECO:0000256" key="3">
    <source>
        <dbReference type="ARBA" id="ARBA00022801"/>
    </source>
</evidence>
<sequence>MKLSFFKMNPDVMVPTYGTSMSTCFDLRYCTNRDTIFGYNSINDPIERKIVNRDFWINPGERLLVPTGLVFKITDVEDYKNYSIRLHARSGMALKRGLVLANAEGVVDVDYQQETYVMLQNSSSMIQTIVHQERLAQAEIVKNEKFLLTEISKMPEAHSERNGGFGSTGTA</sequence>
<dbReference type="InterPro" id="IPR029054">
    <property type="entry name" value="dUTPase-like"/>
</dbReference>
<dbReference type="GO" id="GO:0000287">
    <property type="term" value="F:magnesium ion binding"/>
    <property type="evidence" value="ECO:0007669"/>
    <property type="project" value="InterPro"/>
</dbReference>
<evidence type="ECO:0000313" key="6">
    <source>
        <dbReference type="EMBL" id="CAB4124334.1"/>
    </source>
</evidence>
<dbReference type="PANTHER" id="PTHR11241">
    <property type="entry name" value="DEOXYURIDINE 5'-TRIPHOSPHATE NUCLEOTIDOHYDROLASE"/>
    <property type="match status" value="1"/>
</dbReference>
<gene>
    <name evidence="6" type="ORF">UFOVP49_172</name>
</gene>
<evidence type="ECO:0000259" key="5">
    <source>
        <dbReference type="Pfam" id="PF00692"/>
    </source>
</evidence>
<dbReference type="GO" id="GO:0004170">
    <property type="term" value="F:dUTP diphosphatase activity"/>
    <property type="evidence" value="ECO:0007669"/>
    <property type="project" value="UniProtKB-EC"/>
</dbReference>
<dbReference type="Pfam" id="PF00692">
    <property type="entry name" value="dUTPase"/>
    <property type="match status" value="1"/>
</dbReference>
<dbReference type="EMBL" id="LR796178">
    <property type="protein sequence ID" value="CAB4124334.1"/>
    <property type="molecule type" value="Genomic_DNA"/>
</dbReference>
<dbReference type="GO" id="GO:0006226">
    <property type="term" value="P:dUMP biosynthetic process"/>
    <property type="evidence" value="ECO:0007669"/>
    <property type="project" value="InterPro"/>
</dbReference>
<evidence type="ECO:0000256" key="2">
    <source>
        <dbReference type="ARBA" id="ARBA00012379"/>
    </source>
</evidence>
<dbReference type="InterPro" id="IPR008181">
    <property type="entry name" value="dUTPase"/>
</dbReference>
<dbReference type="Gene3D" id="2.70.40.10">
    <property type="match status" value="1"/>
</dbReference>
<dbReference type="InterPro" id="IPR033704">
    <property type="entry name" value="dUTPase_trimeric"/>
</dbReference>
<keyword evidence="4" id="KW-0546">Nucleotide metabolism</keyword>
<name>A0A6J5KPP3_9CAUD</name>
<proteinExistence type="inferred from homology"/>
<comment type="similarity">
    <text evidence="1">Belongs to the dUTPase family.</text>
</comment>
<feature type="domain" description="dUTPase-like" evidence="5">
    <location>
        <begin position="51"/>
        <end position="169"/>
    </location>
</feature>
<dbReference type="EC" id="3.6.1.23" evidence="2"/>
<protein>
    <recommendedName>
        <fullName evidence="2">dUTP diphosphatase</fullName>
        <ecNumber evidence="2">3.6.1.23</ecNumber>
    </recommendedName>
</protein>
<evidence type="ECO:0000256" key="4">
    <source>
        <dbReference type="ARBA" id="ARBA00023080"/>
    </source>
</evidence>
<dbReference type="PANTHER" id="PTHR11241:SF0">
    <property type="entry name" value="DEOXYURIDINE 5'-TRIPHOSPHATE NUCLEOTIDOHYDROLASE"/>
    <property type="match status" value="1"/>
</dbReference>
<accession>A0A6J5KPP3</accession>
<dbReference type="GO" id="GO:0046081">
    <property type="term" value="P:dUTP catabolic process"/>
    <property type="evidence" value="ECO:0007669"/>
    <property type="project" value="InterPro"/>
</dbReference>
<keyword evidence="3" id="KW-0378">Hydrolase</keyword>
<dbReference type="InterPro" id="IPR036157">
    <property type="entry name" value="dUTPase-like_sf"/>
</dbReference>
<organism evidence="6">
    <name type="scientific">uncultured Caudovirales phage</name>
    <dbReference type="NCBI Taxonomy" id="2100421"/>
    <lineage>
        <taxon>Viruses</taxon>
        <taxon>Duplodnaviria</taxon>
        <taxon>Heunggongvirae</taxon>
        <taxon>Uroviricota</taxon>
        <taxon>Caudoviricetes</taxon>
        <taxon>Peduoviridae</taxon>
        <taxon>Maltschvirus</taxon>
        <taxon>Maltschvirus maltsch</taxon>
    </lineage>
</organism>